<reference evidence="1 2" key="1">
    <citation type="submission" date="2020-01" db="EMBL/GenBank/DDBJ databases">
        <title>The draft genome sequence of Corallococcus exiguus DSM 14696.</title>
        <authorList>
            <person name="Zhang X."/>
            <person name="Zhu H."/>
        </authorList>
    </citation>
    <scope>NUCLEOTIDE SEQUENCE [LARGE SCALE GENOMIC DNA]</scope>
    <source>
        <strain evidence="1 2">DSM 14696</strain>
    </source>
</reference>
<comment type="caution">
    <text evidence="1">The sequence shown here is derived from an EMBL/GenBank/DDBJ whole genome shotgun (WGS) entry which is preliminary data.</text>
</comment>
<dbReference type="Proteomes" id="UP000537825">
    <property type="component" value="Unassembled WGS sequence"/>
</dbReference>
<name>A0A7X5BPL2_9BACT</name>
<evidence type="ECO:0000313" key="1">
    <source>
        <dbReference type="EMBL" id="NBC40831.1"/>
    </source>
</evidence>
<dbReference type="EMBL" id="JAAAPK010000003">
    <property type="protein sequence ID" value="NBC40831.1"/>
    <property type="molecule type" value="Genomic_DNA"/>
</dbReference>
<organism evidence="1 2">
    <name type="scientific">Corallococcus exiguus</name>
    <dbReference type="NCBI Taxonomy" id="83462"/>
    <lineage>
        <taxon>Bacteria</taxon>
        <taxon>Pseudomonadati</taxon>
        <taxon>Myxococcota</taxon>
        <taxon>Myxococcia</taxon>
        <taxon>Myxococcales</taxon>
        <taxon>Cystobacterineae</taxon>
        <taxon>Myxococcaceae</taxon>
        <taxon>Corallococcus</taxon>
    </lineage>
</organism>
<dbReference type="RefSeq" id="WP_139915888.1">
    <property type="nucleotide sequence ID" value="NZ_CBCSLE010000016.1"/>
</dbReference>
<evidence type="ECO:0000313" key="2">
    <source>
        <dbReference type="Proteomes" id="UP000537825"/>
    </source>
</evidence>
<gene>
    <name evidence="1" type="ORF">GTZ93_13425</name>
</gene>
<dbReference type="AlphaFoldDB" id="A0A7X5BPL2"/>
<proteinExistence type="predicted"/>
<protein>
    <submittedName>
        <fullName evidence="1">Uncharacterized protein</fullName>
    </submittedName>
</protein>
<sequence length="170" mass="19613">MAIIMEGLTSCPICGSTDLSKPYTATSGGAFPERDELWRYCDAPLHLECLAHWPHRERFSRGYFDLWRDESIRGHGVLLAEAPRWLLRCGPAKPEAEPYYVEVRIADWPMRLYSRWAQWPDYSAQQYRQGLIGEALEAADEVMSEVRKIAPDLESLRALRQRMLFKPASP</sequence>
<keyword evidence="2" id="KW-1185">Reference proteome</keyword>
<accession>A0A7X5BPL2</accession>